<dbReference type="AlphaFoldDB" id="A0A5C3KP60"/>
<evidence type="ECO:0000313" key="2">
    <source>
        <dbReference type="EMBL" id="TFK21845.1"/>
    </source>
</evidence>
<evidence type="ECO:0000256" key="1">
    <source>
        <dbReference type="SAM" id="SignalP"/>
    </source>
</evidence>
<evidence type="ECO:0000313" key="3">
    <source>
        <dbReference type="Proteomes" id="UP000307440"/>
    </source>
</evidence>
<organism evidence="2 3">
    <name type="scientific">Coprinopsis marcescibilis</name>
    <name type="common">Agaric fungus</name>
    <name type="synonym">Psathyrella marcescibilis</name>
    <dbReference type="NCBI Taxonomy" id="230819"/>
    <lineage>
        <taxon>Eukaryota</taxon>
        <taxon>Fungi</taxon>
        <taxon>Dikarya</taxon>
        <taxon>Basidiomycota</taxon>
        <taxon>Agaricomycotina</taxon>
        <taxon>Agaricomycetes</taxon>
        <taxon>Agaricomycetidae</taxon>
        <taxon>Agaricales</taxon>
        <taxon>Agaricineae</taxon>
        <taxon>Psathyrellaceae</taxon>
        <taxon>Coprinopsis</taxon>
    </lineage>
</organism>
<name>A0A5C3KP60_COPMA</name>
<proteinExistence type="predicted"/>
<accession>A0A5C3KP60</accession>
<keyword evidence="1" id="KW-0732">Signal</keyword>
<protein>
    <recommendedName>
        <fullName evidence="4">Secreted protein</fullName>
    </recommendedName>
</protein>
<reference evidence="2 3" key="1">
    <citation type="journal article" date="2019" name="Nat. Ecol. Evol.">
        <title>Megaphylogeny resolves global patterns of mushroom evolution.</title>
        <authorList>
            <person name="Varga T."/>
            <person name="Krizsan K."/>
            <person name="Foldi C."/>
            <person name="Dima B."/>
            <person name="Sanchez-Garcia M."/>
            <person name="Sanchez-Ramirez S."/>
            <person name="Szollosi G.J."/>
            <person name="Szarkandi J.G."/>
            <person name="Papp V."/>
            <person name="Albert L."/>
            <person name="Andreopoulos W."/>
            <person name="Angelini C."/>
            <person name="Antonin V."/>
            <person name="Barry K.W."/>
            <person name="Bougher N.L."/>
            <person name="Buchanan P."/>
            <person name="Buyck B."/>
            <person name="Bense V."/>
            <person name="Catcheside P."/>
            <person name="Chovatia M."/>
            <person name="Cooper J."/>
            <person name="Damon W."/>
            <person name="Desjardin D."/>
            <person name="Finy P."/>
            <person name="Geml J."/>
            <person name="Haridas S."/>
            <person name="Hughes K."/>
            <person name="Justo A."/>
            <person name="Karasinski D."/>
            <person name="Kautmanova I."/>
            <person name="Kiss B."/>
            <person name="Kocsube S."/>
            <person name="Kotiranta H."/>
            <person name="LaButti K.M."/>
            <person name="Lechner B.E."/>
            <person name="Liimatainen K."/>
            <person name="Lipzen A."/>
            <person name="Lukacs Z."/>
            <person name="Mihaltcheva S."/>
            <person name="Morgado L.N."/>
            <person name="Niskanen T."/>
            <person name="Noordeloos M.E."/>
            <person name="Ohm R.A."/>
            <person name="Ortiz-Santana B."/>
            <person name="Ovrebo C."/>
            <person name="Racz N."/>
            <person name="Riley R."/>
            <person name="Savchenko A."/>
            <person name="Shiryaev A."/>
            <person name="Soop K."/>
            <person name="Spirin V."/>
            <person name="Szebenyi C."/>
            <person name="Tomsovsky M."/>
            <person name="Tulloss R.E."/>
            <person name="Uehling J."/>
            <person name="Grigoriev I.V."/>
            <person name="Vagvolgyi C."/>
            <person name="Papp T."/>
            <person name="Martin F.M."/>
            <person name="Miettinen O."/>
            <person name="Hibbett D.S."/>
            <person name="Nagy L.G."/>
        </authorList>
    </citation>
    <scope>NUCLEOTIDE SEQUENCE [LARGE SCALE GENOMIC DNA]</scope>
    <source>
        <strain evidence="2 3">CBS 121175</strain>
    </source>
</reference>
<dbReference type="EMBL" id="ML210256">
    <property type="protein sequence ID" value="TFK21845.1"/>
    <property type="molecule type" value="Genomic_DNA"/>
</dbReference>
<keyword evidence="3" id="KW-1185">Reference proteome</keyword>
<evidence type="ECO:0008006" key="4">
    <source>
        <dbReference type="Google" id="ProtNLM"/>
    </source>
</evidence>
<feature type="chain" id="PRO_5022891327" description="Secreted protein" evidence="1">
    <location>
        <begin position="26"/>
        <end position="148"/>
    </location>
</feature>
<gene>
    <name evidence="2" type="ORF">FA15DRAFT_63980</name>
</gene>
<feature type="signal peptide" evidence="1">
    <location>
        <begin position="1"/>
        <end position="25"/>
    </location>
</feature>
<dbReference type="Proteomes" id="UP000307440">
    <property type="component" value="Unassembled WGS sequence"/>
</dbReference>
<sequence length="148" mass="15666">MRPHLQVQLYSSCWILLTRVCQVGCVSVIGKSTKTFSSKPDPRCAHENQGSGGDVMVGPELESESIALPHPCTALKCPAAGQVVSSWLQGRIDNISRPSTCDAVPNSLGDATHFSDSWGCPGLWGAWSGTTHLLGASVLCRNGCVDGR</sequence>